<protein>
    <submittedName>
        <fullName evidence="2">Uncharacterized protein</fullName>
    </submittedName>
</protein>
<dbReference type="AlphaFoldDB" id="A0AAP0PQT0"/>
<evidence type="ECO:0000313" key="2">
    <source>
        <dbReference type="EMBL" id="KAK9149516.1"/>
    </source>
</evidence>
<proteinExistence type="predicted"/>
<accession>A0AAP0PQT0</accession>
<evidence type="ECO:0000256" key="1">
    <source>
        <dbReference type="SAM" id="Phobius"/>
    </source>
</evidence>
<keyword evidence="1" id="KW-1133">Transmembrane helix</keyword>
<keyword evidence="1" id="KW-0812">Transmembrane</keyword>
<reference evidence="2 3" key="1">
    <citation type="submission" date="2024-01" db="EMBL/GenBank/DDBJ databases">
        <title>Genome assemblies of Stephania.</title>
        <authorList>
            <person name="Yang L."/>
        </authorList>
    </citation>
    <scope>NUCLEOTIDE SEQUENCE [LARGE SCALE GENOMIC DNA]</scope>
    <source>
        <strain evidence="2">JXDWG</strain>
        <tissue evidence="2">Leaf</tissue>
    </source>
</reference>
<gene>
    <name evidence="2" type="ORF">Scep_008273</name>
</gene>
<feature type="transmembrane region" description="Helical" evidence="1">
    <location>
        <begin position="41"/>
        <end position="60"/>
    </location>
</feature>
<comment type="caution">
    <text evidence="2">The sequence shown here is derived from an EMBL/GenBank/DDBJ whole genome shotgun (WGS) entry which is preliminary data.</text>
</comment>
<organism evidence="2 3">
    <name type="scientific">Stephania cephalantha</name>
    <dbReference type="NCBI Taxonomy" id="152367"/>
    <lineage>
        <taxon>Eukaryota</taxon>
        <taxon>Viridiplantae</taxon>
        <taxon>Streptophyta</taxon>
        <taxon>Embryophyta</taxon>
        <taxon>Tracheophyta</taxon>
        <taxon>Spermatophyta</taxon>
        <taxon>Magnoliopsida</taxon>
        <taxon>Ranunculales</taxon>
        <taxon>Menispermaceae</taxon>
        <taxon>Menispermoideae</taxon>
        <taxon>Cissampelideae</taxon>
        <taxon>Stephania</taxon>
    </lineage>
</organism>
<dbReference type="Proteomes" id="UP001419268">
    <property type="component" value="Unassembled WGS sequence"/>
</dbReference>
<keyword evidence="3" id="KW-1185">Reference proteome</keyword>
<name>A0AAP0PQT0_9MAGN</name>
<evidence type="ECO:0000313" key="3">
    <source>
        <dbReference type="Proteomes" id="UP001419268"/>
    </source>
</evidence>
<sequence length="64" mass="7649">MMSVIFSKTGLLYMLFKMEVDMSAQQHNTDQYYNVMNNLAFCYEIAFGFYNIYFISVYLLEDDL</sequence>
<keyword evidence="1" id="KW-0472">Membrane</keyword>
<dbReference type="EMBL" id="JBBNAG010000003">
    <property type="protein sequence ID" value="KAK9149516.1"/>
    <property type="molecule type" value="Genomic_DNA"/>
</dbReference>